<gene>
    <name evidence="1" type="ORF">BLNAU_16917</name>
</gene>
<sequence length="84" mass="9663">MNSTVSFNQLFKADQERFRGHCVCRLKKEWLVQCAAETGEQSHGKIDHHTEFPRQVAESTLDRLLSEPRFLCANQTKCCHKAGE</sequence>
<accession>A0ABQ9XBT1</accession>
<proteinExistence type="predicted"/>
<reference evidence="1 2" key="1">
    <citation type="journal article" date="2022" name="bioRxiv">
        <title>Genomics of Preaxostyla Flagellates Illuminates Evolutionary Transitions and the Path Towards Mitochondrial Loss.</title>
        <authorList>
            <person name="Novak L.V.F."/>
            <person name="Treitli S.C."/>
            <person name="Pyrih J."/>
            <person name="Halakuc P."/>
            <person name="Pipaliya S.V."/>
            <person name="Vacek V."/>
            <person name="Brzon O."/>
            <person name="Soukal P."/>
            <person name="Eme L."/>
            <person name="Dacks J.B."/>
            <person name="Karnkowska A."/>
            <person name="Elias M."/>
            <person name="Hampl V."/>
        </authorList>
    </citation>
    <scope>NUCLEOTIDE SEQUENCE [LARGE SCALE GENOMIC DNA]</scope>
    <source>
        <strain evidence="1">NAU3</strain>
        <tissue evidence="1">Gut</tissue>
    </source>
</reference>
<name>A0ABQ9XBT1_9EUKA</name>
<dbReference type="EMBL" id="JARBJD010000183">
    <property type="protein sequence ID" value="KAK2948117.1"/>
    <property type="molecule type" value="Genomic_DNA"/>
</dbReference>
<evidence type="ECO:0000313" key="2">
    <source>
        <dbReference type="Proteomes" id="UP001281761"/>
    </source>
</evidence>
<keyword evidence="2" id="KW-1185">Reference proteome</keyword>
<protein>
    <submittedName>
        <fullName evidence="1">Uncharacterized protein</fullName>
    </submittedName>
</protein>
<comment type="caution">
    <text evidence="1">The sequence shown here is derived from an EMBL/GenBank/DDBJ whole genome shotgun (WGS) entry which is preliminary data.</text>
</comment>
<dbReference type="Proteomes" id="UP001281761">
    <property type="component" value="Unassembled WGS sequence"/>
</dbReference>
<evidence type="ECO:0000313" key="1">
    <source>
        <dbReference type="EMBL" id="KAK2948117.1"/>
    </source>
</evidence>
<organism evidence="1 2">
    <name type="scientific">Blattamonas nauphoetae</name>
    <dbReference type="NCBI Taxonomy" id="2049346"/>
    <lineage>
        <taxon>Eukaryota</taxon>
        <taxon>Metamonada</taxon>
        <taxon>Preaxostyla</taxon>
        <taxon>Oxymonadida</taxon>
        <taxon>Blattamonas</taxon>
    </lineage>
</organism>